<dbReference type="AlphaFoldDB" id="A0AAD6U8A3"/>
<evidence type="ECO:0000313" key="1">
    <source>
        <dbReference type="EMBL" id="KAJ7093289.1"/>
    </source>
</evidence>
<proteinExistence type="predicted"/>
<dbReference type="Proteomes" id="UP001222325">
    <property type="component" value="Unassembled WGS sequence"/>
</dbReference>
<accession>A0AAD6U8A3</accession>
<evidence type="ECO:0000313" key="2">
    <source>
        <dbReference type="Proteomes" id="UP001222325"/>
    </source>
</evidence>
<organism evidence="1 2">
    <name type="scientific">Mycena belliarum</name>
    <dbReference type="NCBI Taxonomy" id="1033014"/>
    <lineage>
        <taxon>Eukaryota</taxon>
        <taxon>Fungi</taxon>
        <taxon>Dikarya</taxon>
        <taxon>Basidiomycota</taxon>
        <taxon>Agaricomycotina</taxon>
        <taxon>Agaricomycetes</taxon>
        <taxon>Agaricomycetidae</taxon>
        <taxon>Agaricales</taxon>
        <taxon>Marasmiineae</taxon>
        <taxon>Mycenaceae</taxon>
        <taxon>Mycena</taxon>
    </lineage>
</organism>
<name>A0AAD6U8A3_9AGAR</name>
<dbReference type="Gene3D" id="2.120.10.80">
    <property type="entry name" value="Kelch-type beta propeller"/>
    <property type="match status" value="2"/>
</dbReference>
<protein>
    <submittedName>
        <fullName evidence="1">Uncharacterized protein</fullName>
    </submittedName>
</protein>
<dbReference type="PANTHER" id="PTHR23244:SF471">
    <property type="entry name" value="GUANINE NUCLEOTIDE-BINDING PROTEIN SUBUNIT BETA 1-RELATED"/>
    <property type="match status" value="1"/>
</dbReference>
<dbReference type="SUPFAM" id="SSF117281">
    <property type="entry name" value="Kelch motif"/>
    <property type="match status" value="1"/>
</dbReference>
<dbReference type="EMBL" id="JARJCN010000016">
    <property type="protein sequence ID" value="KAJ7093289.1"/>
    <property type="molecule type" value="Genomic_DNA"/>
</dbReference>
<dbReference type="Pfam" id="PF24681">
    <property type="entry name" value="Kelch_KLHDC2_KLHL20_DRC7"/>
    <property type="match status" value="1"/>
</dbReference>
<keyword evidence="2" id="KW-1185">Reference proteome</keyword>
<sequence>MSDPLAQFEALLTLMGSMDERPRVTPPLTRLAAPLHFAPNARGPTHRPQAQRIHMLARNPDGLDDLCPRNSLDNTTRFVRSNVRKAVAEQHWEAENFAGARAAYIVAASEMVGKKLPLSGHLRSDVYAGLGYGWDASDLLGCFNGIVECSRQLKEYDTAILWIEEADTLDKNLQHAQNAQRSKFEWSAPEITSPDYYFERLTALCLSSAVFLAVGNTGAAVHRRWLADEIFAEVPAHLKTPDIQSLYPFLGIDILALRHPDPNIAPALAVKQPSLQICGSWKKLSIGKSPGLVPRLRCAVTALNGQLYLLGGEKSTNGPYFFDFWTLDLARRDGWRKLPDFPIPEDITNDLVGYQLAPHRDGRLFVFTGLPAIAVFDPGRSKWSVLPTTFVPDAQTPEWPYTGGKILEAAVHCIGIRMYVFGGVHQPSIVGTDLLMELYFPTLTWRRLSGRAVPVPHADAEGPGPRGQCHSWVARDATRIYYMFGGADRQAAMLHKQAHGAFYSHGYGDLWSWDIRAEAWTQERVRGNAPSPRSEMACTYSPALDKVIVFGGYSPTVPTWFDDIKDTYTYTYYADTFVGDMRAPGTPIAWKQVLSPGFPTYRAEAALVTDPATGKIYLFGGYKNTTYVRSKKAEPSESARAFVDLWQLRLDVPGGCFEGVDLAEEARSTRAGPWQRCFTCGITGPGKRCGGACNGHVFFCDADCLKEGWKEHKEMHGCRKA</sequence>
<gene>
    <name evidence="1" type="ORF">B0H15DRAFT_1020725</name>
</gene>
<reference evidence="1" key="1">
    <citation type="submission" date="2023-03" db="EMBL/GenBank/DDBJ databases">
        <title>Massive genome expansion in bonnet fungi (Mycena s.s.) driven by repeated elements and novel gene families across ecological guilds.</title>
        <authorList>
            <consortium name="Lawrence Berkeley National Laboratory"/>
            <person name="Harder C.B."/>
            <person name="Miyauchi S."/>
            <person name="Viragh M."/>
            <person name="Kuo A."/>
            <person name="Thoen E."/>
            <person name="Andreopoulos B."/>
            <person name="Lu D."/>
            <person name="Skrede I."/>
            <person name="Drula E."/>
            <person name="Henrissat B."/>
            <person name="Morin E."/>
            <person name="Kohler A."/>
            <person name="Barry K."/>
            <person name="LaButti K."/>
            <person name="Morin E."/>
            <person name="Salamov A."/>
            <person name="Lipzen A."/>
            <person name="Mereny Z."/>
            <person name="Hegedus B."/>
            <person name="Baldrian P."/>
            <person name="Stursova M."/>
            <person name="Weitz H."/>
            <person name="Taylor A."/>
            <person name="Grigoriev I.V."/>
            <person name="Nagy L.G."/>
            <person name="Martin F."/>
            <person name="Kauserud H."/>
        </authorList>
    </citation>
    <scope>NUCLEOTIDE SEQUENCE</scope>
    <source>
        <strain evidence="1">CBHHK173m</strain>
    </source>
</reference>
<comment type="caution">
    <text evidence="1">The sequence shown here is derived from an EMBL/GenBank/DDBJ whole genome shotgun (WGS) entry which is preliminary data.</text>
</comment>
<dbReference type="PANTHER" id="PTHR23244">
    <property type="entry name" value="KELCH REPEAT DOMAIN"/>
    <property type="match status" value="1"/>
</dbReference>
<dbReference type="InterPro" id="IPR015915">
    <property type="entry name" value="Kelch-typ_b-propeller"/>
</dbReference>